<dbReference type="InterPro" id="IPR015300">
    <property type="entry name" value="DNA-bd_pseudobarrel_sf"/>
</dbReference>
<keyword evidence="5" id="KW-0539">Nucleus</keyword>
<evidence type="ECO:0000256" key="4">
    <source>
        <dbReference type="ARBA" id="ARBA00023163"/>
    </source>
</evidence>
<dbReference type="Proteomes" id="UP000242715">
    <property type="component" value="Unassembled WGS sequence"/>
</dbReference>
<name>A0A2Z6N7R7_TRISU</name>
<evidence type="ECO:0000256" key="3">
    <source>
        <dbReference type="ARBA" id="ARBA00023125"/>
    </source>
</evidence>
<dbReference type="OrthoDB" id="1422215at2759"/>
<dbReference type="EMBL" id="DF973774">
    <property type="protein sequence ID" value="GAU39711.1"/>
    <property type="molecule type" value="Genomic_DNA"/>
</dbReference>
<dbReference type="GO" id="GO:0003677">
    <property type="term" value="F:DNA binding"/>
    <property type="evidence" value="ECO:0007669"/>
    <property type="project" value="UniProtKB-KW"/>
</dbReference>
<dbReference type="GO" id="GO:0005634">
    <property type="term" value="C:nucleus"/>
    <property type="evidence" value="ECO:0007669"/>
    <property type="project" value="UniProtKB-SubCell"/>
</dbReference>
<evidence type="ECO:0000256" key="5">
    <source>
        <dbReference type="ARBA" id="ARBA00023242"/>
    </source>
</evidence>
<accession>A0A2Z6N7R7</accession>
<evidence type="ECO:0000313" key="7">
    <source>
        <dbReference type="Proteomes" id="UP000242715"/>
    </source>
</evidence>
<evidence type="ECO:0000256" key="1">
    <source>
        <dbReference type="ARBA" id="ARBA00004123"/>
    </source>
</evidence>
<proteinExistence type="predicted"/>
<keyword evidence="2" id="KW-0805">Transcription regulation</keyword>
<evidence type="ECO:0008006" key="8">
    <source>
        <dbReference type="Google" id="ProtNLM"/>
    </source>
</evidence>
<reference evidence="7" key="1">
    <citation type="journal article" date="2017" name="Front. Plant Sci.">
        <title>Climate Clever Clovers: New Paradigm to Reduce the Environmental Footprint of Ruminants by Breeding Low Methanogenic Forages Utilizing Haplotype Variation.</title>
        <authorList>
            <person name="Kaur P."/>
            <person name="Appels R."/>
            <person name="Bayer P.E."/>
            <person name="Keeble-Gagnere G."/>
            <person name="Wang J."/>
            <person name="Hirakawa H."/>
            <person name="Shirasawa K."/>
            <person name="Vercoe P."/>
            <person name="Stefanova K."/>
            <person name="Durmic Z."/>
            <person name="Nichols P."/>
            <person name="Revell C."/>
            <person name="Isobe S.N."/>
            <person name="Edwards D."/>
            <person name="Erskine W."/>
        </authorList>
    </citation>
    <scope>NUCLEOTIDE SEQUENCE [LARGE SCALE GENOMIC DNA]</scope>
    <source>
        <strain evidence="7">cv. Daliak</strain>
    </source>
</reference>
<evidence type="ECO:0000256" key="2">
    <source>
        <dbReference type="ARBA" id="ARBA00023015"/>
    </source>
</evidence>
<keyword evidence="7" id="KW-1185">Reference proteome</keyword>
<keyword evidence="3" id="KW-0238">DNA-binding</keyword>
<gene>
    <name evidence="6" type="ORF">TSUD_275050</name>
</gene>
<keyword evidence="4" id="KW-0804">Transcription</keyword>
<dbReference type="SUPFAM" id="SSF101936">
    <property type="entry name" value="DNA-binding pseudobarrel domain"/>
    <property type="match status" value="2"/>
</dbReference>
<sequence length="204" mass="23271">MSGGGKIVMHGDSSSRVKGVEDGFVTVNMKYVEYGEIDPEFVDKFKNELEDLWELIDECGNKHYVQYNKSDCNPFIVDGWVKLREFYQLTANHLVLFGYKGNNKFAITVFKKPAYDFSYPSFHSHSSKTGNIKFIACLTKDNGTKYQLTLDNNFGDYMVGYKYQRVLLLGRVKSWAGCKVLIRRGGKPSVKFGAGWKKFCADND</sequence>
<dbReference type="AlphaFoldDB" id="A0A2Z6N7R7"/>
<evidence type="ECO:0000313" key="6">
    <source>
        <dbReference type="EMBL" id="GAU39711.1"/>
    </source>
</evidence>
<dbReference type="Gene3D" id="2.40.330.10">
    <property type="entry name" value="DNA-binding pseudobarrel domain"/>
    <property type="match status" value="1"/>
</dbReference>
<protein>
    <recommendedName>
        <fullName evidence="8">TF-B3 domain-containing protein</fullName>
    </recommendedName>
</protein>
<comment type="subcellular location">
    <subcellularLocation>
        <location evidence="1">Nucleus</location>
    </subcellularLocation>
</comment>
<organism evidence="6 7">
    <name type="scientific">Trifolium subterraneum</name>
    <name type="common">Subterranean clover</name>
    <dbReference type="NCBI Taxonomy" id="3900"/>
    <lineage>
        <taxon>Eukaryota</taxon>
        <taxon>Viridiplantae</taxon>
        <taxon>Streptophyta</taxon>
        <taxon>Embryophyta</taxon>
        <taxon>Tracheophyta</taxon>
        <taxon>Spermatophyta</taxon>
        <taxon>Magnoliopsida</taxon>
        <taxon>eudicotyledons</taxon>
        <taxon>Gunneridae</taxon>
        <taxon>Pentapetalae</taxon>
        <taxon>rosids</taxon>
        <taxon>fabids</taxon>
        <taxon>Fabales</taxon>
        <taxon>Fabaceae</taxon>
        <taxon>Papilionoideae</taxon>
        <taxon>50 kb inversion clade</taxon>
        <taxon>NPAAA clade</taxon>
        <taxon>Hologalegina</taxon>
        <taxon>IRL clade</taxon>
        <taxon>Trifolieae</taxon>
        <taxon>Trifolium</taxon>
    </lineage>
</organism>